<protein>
    <submittedName>
        <fullName evidence="1">Uncharacterized protein</fullName>
    </submittedName>
</protein>
<reference evidence="1 2" key="1">
    <citation type="submission" date="2023-07" db="EMBL/GenBank/DDBJ databases">
        <title>Comparative genomics of wheat-associated soil bacteria to identify genetic determinants of phenazine resistance.</title>
        <authorList>
            <person name="Mouncey N."/>
        </authorList>
    </citation>
    <scope>NUCLEOTIDE SEQUENCE [LARGE SCALE GENOMIC DNA]</scope>
    <source>
        <strain evidence="1 2">V2I4</strain>
    </source>
</reference>
<dbReference type="InterPro" id="IPR058702">
    <property type="entry name" value="MafI2-like"/>
</dbReference>
<dbReference type="Pfam" id="PF26541">
    <property type="entry name" value="MafI2"/>
    <property type="match status" value="1"/>
</dbReference>
<name>A0ABU0SMV4_9ACTN</name>
<proteinExistence type="predicted"/>
<organism evidence="1 2">
    <name type="scientific">Streptomyces umbrinus</name>
    <dbReference type="NCBI Taxonomy" id="67370"/>
    <lineage>
        <taxon>Bacteria</taxon>
        <taxon>Bacillati</taxon>
        <taxon>Actinomycetota</taxon>
        <taxon>Actinomycetes</taxon>
        <taxon>Kitasatosporales</taxon>
        <taxon>Streptomycetaceae</taxon>
        <taxon>Streptomyces</taxon>
        <taxon>Streptomyces phaeochromogenes group</taxon>
    </lineage>
</organism>
<gene>
    <name evidence="1" type="ORF">QF035_002204</name>
</gene>
<evidence type="ECO:0000313" key="1">
    <source>
        <dbReference type="EMBL" id="MDQ1024622.1"/>
    </source>
</evidence>
<sequence>MTGNQRHQRENEVTLLAMQALLGMISPDVIAVAVRVEEARVELIFWTHRQSSEIEDDAEEVTFELDALFSEDHPMIEYVIKIGEPDSKSNASGYRMIYWAKPDSAQISDE</sequence>
<evidence type="ECO:0000313" key="2">
    <source>
        <dbReference type="Proteomes" id="UP001230328"/>
    </source>
</evidence>
<dbReference type="RefSeq" id="WP_307519906.1">
    <property type="nucleotide sequence ID" value="NZ_JAUSZI010000002.1"/>
</dbReference>
<comment type="caution">
    <text evidence="1">The sequence shown here is derived from an EMBL/GenBank/DDBJ whole genome shotgun (WGS) entry which is preliminary data.</text>
</comment>
<dbReference type="EMBL" id="JAUSZI010000002">
    <property type="protein sequence ID" value="MDQ1024622.1"/>
    <property type="molecule type" value="Genomic_DNA"/>
</dbReference>
<dbReference type="Proteomes" id="UP001230328">
    <property type="component" value="Unassembled WGS sequence"/>
</dbReference>
<accession>A0ABU0SMV4</accession>
<keyword evidence="2" id="KW-1185">Reference proteome</keyword>